<dbReference type="OrthoDB" id="292259at2759"/>
<accession>A0BW87</accession>
<dbReference type="eggNOG" id="ENOG502SPTI">
    <property type="taxonomic scope" value="Eukaryota"/>
</dbReference>
<feature type="region of interest" description="Disordered" evidence="1">
    <location>
        <begin position="384"/>
        <end position="404"/>
    </location>
</feature>
<proteinExistence type="predicted"/>
<dbReference type="HOGENOM" id="CLU_470504_0_0_1"/>
<evidence type="ECO:0000313" key="2">
    <source>
        <dbReference type="EMBL" id="CAK62804.1"/>
    </source>
</evidence>
<reference evidence="2 3" key="1">
    <citation type="journal article" date="2006" name="Nature">
        <title>Global trends of whole-genome duplications revealed by the ciliate Paramecium tetraurelia.</title>
        <authorList>
            <consortium name="Genoscope"/>
            <person name="Aury J.-M."/>
            <person name="Jaillon O."/>
            <person name="Duret L."/>
            <person name="Noel B."/>
            <person name="Jubin C."/>
            <person name="Porcel B.M."/>
            <person name="Segurens B."/>
            <person name="Daubin V."/>
            <person name="Anthouard V."/>
            <person name="Aiach N."/>
            <person name="Arnaiz O."/>
            <person name="Billaut A."/>
            <person name="Beisson J."/>
            <person name="Blanc I."/>
            <person name="Bouhouche K."/>
            <person name="Camara F."/>
            <person name="Duharcourt S."/>
            <person name="Guigo R."/>
            <person name="Gogendeau D."/>
            <person name="Katinka M."/>
            <person name="Keller A.-M."/>
            <person name="Kissmehl R."/>
            <person name="Klotz C."/>
            <person name="Koll F."/>
            <person name="Le Moue A."/>
            <person name="Lepere C."/>
            <person name="Malinsky S."/>
            <person name="Nowacki M."/>
            <person name="Nowak J.K."/>
            <person name="Plattner H."/>
            <person name="Poulain J."/>
            <person name="Ruiz F."/>
            <person name="Serrano V."/>
            <person name="Zagulski M."/>
            <person name="Dessen P."/>
            <person name="Betermier M."/>
            <person name="Weissenbach J."/>
            <person name="Scarpelli C."/>
            <person name="Schachter V."/>
            <person name="Sperling L."/>
            <person name="Meyer E."/>
            <person name="Cohen J."/>
            <person name="Wincker P."/>
        </authorList>
    </citation>
    <scope>NUCLEOTIDE SEQUENCE [LARGE SCALE GENOMIC DNA]</scope>
    <source>
        <strain evidence="2 3">Stock d4-2</strain>
    </source>
</reference>
<feature type="compositionally biased region" description="Polar residues" evidence="1">
    <location>
        <begin position="602"/>
        <end position="611"/>
    </location>
</feature>
<feature type="region of interest" description="Disordered" evidence="1">
    <location>
        <begin position="324"/>
        <end position="343"/>
    </location>
</feature>
<dbReference type="RefSeq" id="XP_001430202.1">
    <property type="nucleotide sequence ID" value="XM_001430165.1"/>
</dbReference>
<feature type="region of interest" description="Disordered" evidence="1">
    <location>
        <begin position="622"/>
        <end position="643"/>
    </location>
</feature>
<keyword evidence="3" id="KW-1185">Reference proteome</keyword>
<sequence length="643" mass="74293">MKNRPNLKEGNEALKSKRKSELIVNSLVWINKNLLQKYCQSQNYYYTRDVNEILGDASSKAVVRYKDWVGYDDDDEYLKRYYYGDEYPQKIQLLTEYYKFHTDIARIFMEPIASVLNKYYDKKRKYEYYRIAHLIEEENKKNPSRPPKGIVGERPSPANSQDSQRQSESPNTAKRIRNIQILKDLSWLNKSSQIPKKKSDVSCTLQEICKQLGNVGLEQSSLLISSGKGDEVKLDKFLAYLNQQTQKTQRDKASEIQKQTKKLSQPHEQLIQTLIQKQHDEIQQRMGSQHSKQNTELIQQMNKISRDINVNFIKNQVDSLMKHKQSNENLQSRTRVDQNDQIKQSINPKSKTIVQQQPKISTQLFLKDLRKNVQQVPLHLNRQLQNPVLSPTSNQNNTQKTQATNQISIGKLNLKQISKIFIEEDPTEQELKWKNGSQTHRPMSGTKNFFSNRNSPTASRGAQFEFKTNLVKQTSGQISTHSQMSQQQQSQKSIKAPGSQTTRKATQPNIHIRYTSNQDKIININININENLQNQKLKQTKHKKNQSEGKPLNTHLLDTQQEFVCLTDRAGQGEFLFKNSIAASCQNSPKTQKLKRVGSGSGMSTLKNSGSTRNSFIQQMLTQVSKQQQPRQDLFSSQFRKPN</sequence>
<feature type="region of interest" description="Disordered" evidence="1">
    <location>
        <begin position="592"/>
        <end position="611"/>
    </location>
</feature>
<protein>
    <submittedName>
        <fullName evidence="2">Uncharacterized protein</fullName>
    </submittedName>
</protein>
<dbReference type="KEGG" id="ptm:GSPATT00032656001"/>
<dbReference type="InParanoid" id="A0BW87"/>
<gene>
    <name evidence="2" type="ORF">GSPATT00032656001</name>
</gene>
<name>A0BW87_PARTE</name>
<organism evidence="2 3">
    <name type="scientific">Paramecium tetraurelia</name>
    <dbReference type="NCBI Taxonomy" id="5888"/>
    <lineage>
        <taxon>Eukaryota</taxon>
        <taxon>Sar</taxon>
        <taxon>Alveolata</taxon>
        <taxon>Ciliophora</taxon>
        <taxon>Intramacronucleata</taxon>
        <taxon>Oligohymenophorea</taxon>
        <taxon>Peniculida</taxon>
        <taxon>Parameciidae</taxon>
        <taxon>Paramecium</taxon>
    </lineage>
</organism>
<feature type="compositionally biased region" description="Polar residues" evidence="1">
    <location>
        <begin position="157"/>
        <end position="172"/>
    </location>
</feature>
<evidence type="ECO:0000313" key="3">
    <source>
        <dbReference type="Proteomes" id="UP000000600"/>
    </source>
</evidence>
<evidence type="ECO:0000256" key="1">
    <source>
        <dbReference type="SAM" id="MobiDB-lite"/>
    </source>
</evidence>
<feature type="region of interest" description="Disordered" evidence="1">
    <location>
        <begin position="139"/>
        <end position="174"/>
    </location>
</feature>
<feature type="compositionally biased region" description="Low complexity" evidence="1">
    <location>
        <begin position="477"/>
        <end position="493"/>
    </location>
</feature>
<dbReference type="AlphaFoldDB" id="A0BW87"/>
<dbReference type="GeneID" id="5015986"/>
<feature type="compositionally biased region" description="Low complexity" evidence="1">
    <location>
        <begin position="392"/>
        <end position="404"/>
    </location>
</feature>
<dbReference type="OMA" id="FIQQMLT"/>
<feature type="region of interest" description="Disordered" evidence="1">
    <location>
        <begin position="473"/>
        <end position="506"/>
    </location>
</feature>
<dbReference type="EMBL" id="CT868021">
    <property type="protein sequence ID" value="CAK62804.1"/>
    <property type="molecule type" value="Genomic_DNA"/>
</dbReference>
<feature type="region of interest" description="Disordered" evidence="1">
    <location>
        <begin position="436"/>
        <end position="461"/>
    </location>
</feature>
<dbReference type="Proteomes" id="UP000000600">
    <property type="component" value="Unassembled WGS sequence"/>
</dbReference>
<feature type="compositionally biased region" description="Polar residues" evidence="1">
    <location>
        <begin position="436"/>
        <end position="460"/>
    </location>
</feature>